<proteinExistence type="predicted"/>
<dbReference type="CDD" id="cd07739">
    <property type="entry name" value="metallo-hydrolase-like_MBL-fold"/>
    <property type="match status" value="1"/>
</dbReference>
<dbReference type="RefSeq" id="WP_280759644.1">
    <property type="nucleotide sequence ID" value="NZ_JARXVC010000003.1"/>
</dbReference>
<comment type="caution">
    <text evidence="2">The sequence shown here is derived from an EMBL/GenBank/DDBJ whole genome shotgun (WGS) entry which is preliminary data.</text>
</comment>
<name>A0ABT6M7M6_9NOCA</name>
<keyword evidence="3" id="KW-1185">Reference proteome</keyword>
<dbReference type="PANTHER" id="PTHR42951">
    <property type="entry name" value="METALLO-BETA-LACTAMASE DOMAIN-CONTAINING"/>
    <property type="match status" value="1"/>
</dbReference>
<feature type="domain" description="Metallo-beta-lactamase" evidence="1">
    <location>
        <begin position="34"/>
        <end position="218"/>
    </location>
</feature>
<accession>A0ABT6M7M6</accession>
<evidence type="ECO:0000313" key="2">
    <source>
        <dbReference type="EMBL" id="MDH6280297.1"/>
    </source>
</evidence>
<protein>
    <submittedName>
        <fullName evidence="2">Glyoxylase-like metal-dependent hydrolase (Beta-lactamase superfamily II)</fullName>
    </submittedName>
</protein>
<dbReference type="SUPFAM" id="SSF56281">
    <property type="entry name" value="Metallo-hydrolase/oxidoreductase"/>
    <property type="match status" value="1"/>
</dbReference>
<reference evidence="2 3" key="1">
    <citation type="submission" date="2023-04" db="EMBL/GenBank/DDBJ databases">
        <title>Forest soil microbial communities from Buena Vista Peninsula, Colon Province, Panama.</title>
        <authorList>
            <person name="Bouskill N."/>
        </authorList>
    </citation>
    <scope>NUCLEOTIDE SEQUENCE [LARGE SCALE GENOMIC DNA]</scope>
    <source>
        <strain evidence="2 3">CFH S0262</strain>
    </source>
</reference>
<gene>
    <name evidence="2" type="ORF">M2280_001509</name>
</gene>
<dbReference type="Proteomes" id="UP001160334">
    <property type="component" value="Unassembled WGS sequence"/>
</dbReference>
<dbReference type="InterPro" id="IPR036866">
    <property type="entry name" value="RibonucZ/Hydroxyglut_hydro"/>
</dbReference>
<dbReference type="InterPro" id="IPR050855">
    <property type="entry name" value="NDM-1-like"/>
</dbReference>
<dbReference type="SMART" id="SM00849">
    <property type="entry name" value="Lactamase_B"/>
    <property type="match status" value="1"/>
</dbReference>
<dbReference type="PANTHER" id="PTHR42951:SF14">
    <property type="entry name" value="METALLO-BETA-LACTAMASE SUPERFAMILY PROTEIN"/>
    <property type="match status" value="1"/>
</dbReference>
<sequence length="298" mass="32708">MNPTDRLGYEVFVNDPPVQHNGLLPNGEPKRFSPVAATLVYGHEDAVLTDPGFTTDHARVLGDWVETKGRNLTDIFITHGHGDHWFAAESLAQRFGARVIATAGTIEQMHANIAARPVVWDRVHTNIPTTSVTAETVRGNRFTLEGHDLEIVEVGHSDTDDTSVLNVPDLGLVVAGDVIYNGVHQYLGEGVVVGGFGPWRAAIDKVEALGPRRIVCGHQNRDLDDDAERTIAGTRRYLDDADEMLRTQSTAVHFFDAMIERYPDYLGRTVLWAGASALYGVREHPEGDVARIVSAGWL</sequence>
<evidence type="ECO:0000259" key="1">
    <source>
        <dbReference type="SMART" id="SM00849"/>
    </source>
</evidence>
<dbReference type="EMBL" id="JARXVC010000003">
    <property type="protein sequence ID" value="MDH6280297.1"/>
    <property type="molecule type" value="Genomic_DNA"/>
</dbReference>
<dbReference type="Pfam" id="PF00753">
    <property type="entry name" value="Lactamase_B"/>
    <property type="match status" value="1"/>
</dbReference>
<organism evidence="2 3">
    <name type="scientific">Prescottella agglutinans</name>
    <dbReference type="NCBI Taxonomy" id="1644129"/>
    <lineage>
        <taxon>Bacteria</taxon>
        <taxon>Bacillati</taxon>
        <taxon>Actinomycetota</taxon>
        <taxon>Actinomycetes</taxon>
        <taxon>Mycobacteriales</taxon>
        <taxon>Nocardiaceae</taxon>
        <taxon>Prescottella</taxon>
    </lineage>
</organism>
<dbReference type="InterPro" id="IPR001279">
    <property type="entry name" value="Metallo-B-lactamas"/>
</dbReference>
<dbReference type="Gene3D" id="3.60.15.10">
    <property type="entry name" value="Ribonuclease Z/Hydroxyacylglutathione hydrolase-like"/>
    <property type="match status" value="1"/>
</dbReference>
<evidence type="ECO:0000313" key="3">
    <source>
        <dbReference type="Proteomes" id="UP001160334"/>
    </source>
</evidence>